<dbReference type="Pfam" id="PF01593">
    <property type="entry name" value="Amino_oxidase"/>
    <property type="match status" value="1"/>
</dbReference>
<dbReference type="InterPro" id="IPR050281">
    <property type="entry name" value="Flavin_monoamine_oxidase"/>
</dbReference>
<dbReference type="EMBL" id="JAAGME010000124">
    <property type="protein sequence ID" value="NEB65935.1"/>
    <property type="molecule type" value="Genomic_DNA"/>
</dbReference>
<dbReference type="Proteomes" id="UP000471648">
    <property type="component" value="Unassembled WGS sequence"/>
</dbReference>
<comment type="caution">
    <text evidence="2">The sequence shown here is derived from an EMBL/GenBank/DDBJ whole genome shotgun (WGS) entry which is preliminary data.</text>
</comment>
<name>A0A6N9V2T7_STRMI</name>
<accession>A0A6N9V2T7</accession>
<evidence type="ECO:0000313" key="3">
    <source>
        <dbReference type="Proteomes" id="UP000471648"/>
    </source>
</evidence>
<sequence length="474" mass="50162">MRPHVDTPANGTSPGVGRRSLLKAAGATAIASAVAAAGTGTAHASEDAPWDVIVIGAGYAGGTVARELTARGLSTLVLEARDRIGGRVWTSTFAGERVELGGGWFGPGQQLVERELERYSIGTTLDVAPTVAVMPDGNGYRSAPPEETFGRLGTLFDEFYAGSAEYFSRPLEPLHRKDLLQTVDRLSLADRIGQLDLSPVDHQWVAGSTAPFAGSNDWGGLTGLAQWYQLAGGTYDGFHSTMSLRPDGGMTSVLSAMFAESTAVVRLNSRVTSVSRAGAWTQVRLSGGQAYRSRVVVVATPVNTWNTIAFAPGLPKVHTDAVREGVGVPHATKVWLHVRGSSEAVYAQSDETGPIQLLLPQQELPGGRLYVGFTGPSLDVSDRAAVQAAVRRFIPGATLVGHRAMEWSKDTYARGGWGLRRPGQLLRQLPAIQEPHGQLVFAGSDIASGWYGAFVEGAIESGLRAADQAVTLAH</sequence>
<reference evidence="2 3" key="1">
    <citation type="submission" date="2020-01" db="EMBL/GenBank/DDBJ databases">
        <title>Insect and environment-associated Actinomycetes.</title>
        <authorList>
            <person name="Currrie C."/>
            <person name="Chevrette M."/>
            <person name="Carlson C."/>
            <person name="Stubbendieck R."/>
            <person name="Wendt-Pienkowski E."/>
        </authorList>
    </citation>
    <scope>NUCLEOTIDE SEQUENCE [LARGE SCALE GENOMIC DNA]</scope>
    <source>
        <strain evidence="2 3">SID14438</strain>
    </source>
</reference>
<dbReference type="InterPro" id="IPR006311">
    <property type="entry name" value="TAT_signal"/>
</dbReference>
<dbReference type="InterPro" id="IPR002937">
    <property type="entry name" value="Amino_oxidase"/>
</dbReference>
<dbReference type="SUPFAM" id="SSF51905">
    <property type="entry name" value="FAD/NAD(P)-binding domain"/>
    <property type="match status" value="1"/>
</dbReference>
<feature type="domain" description="Amine oxidase" evidence="1">
    <location>
        <begin position="63"/>
        <end position="468"/>
    </location>
</feature>
<gene>
    <name evidence="2" type="ORF">G3I39_02445</name>
</gene>
<protein>
    <submittedName>
        <fullName evidence="2">FAD-dependent oxidoreductase</fullName>
    </submittedName>
</protein>
<dbReference type="InterPro" id="IPR036188">
    <property type="entry name" value="FAD/NAD-bd_sf"/>
</dbReference>
<dbReference type="Gene3D" id="3.50.50.60">
    <property type="entry name" value="FAD/NAD(P)-binding domain"/>
    <property type="match status" value="2"/>
</dbReference>
<dbReference type="RefSeq" id="WP_094212806.1">
    <property type="nucleotide sequence ID" value="NZ_JAAGME010000124.1"/>
</dbReference>
<dbReference type="PANTHER" id="PTHR10742">
    <property type="entry name" value="FLAVIN MONOAMINE OXIDASE"/>
    <property type="match status" value="1"/>
</dbReference>
<dbReference type="PROSITE" id="PS51318">
    <property type="entry name" value="TAT"/>
    <property type="match status" value="1"/>
</dbReference>
<proteinExistence type="predicted"/>
<evidence type="ECO:0000313" key="2">
    <source>
        <dbReference type="EMBL" id="NEB65935.1"/>
    </source>
</evidence>
<dbReference type="PANTHER" id="PTHR10742:SF410">
    <property type="entry name" value="LYSINE-SPECIFIC HISTONE DEMETHYLASE 2"/>
    <property type="match status" value="1"/>
</dbReference>
<dbReference type="AlphaFoldDB" id="A0A6N9V2T7"/>
<dbReference type="Gene3D" id="3.90.660.10">
    <property type="match status" value="2"/>
</dbReference>
<organism evidence="2 3">
    <name type="scientific">Streptomyces microflavus</name>
    <name type="common">Streptomyces lipmanii</name>
    <dbReference type="NCBI Taxonomy" id="1919"/>
    <lineage>
        <taxon>Bacteria</taxon>
        <taxon>Bacillati</taxon>
        <taxon>Actinomycetota</taxon>
        <taxon>Actinomycetes</taxon>
        <taxon>Kitasatosporales</taxon>
        <taxon>Streptomycetaceae</taxon>
        <taxon>Streptomyces</taxon>
    </lineage>
</organism>
<dbReference type="GO" id="GO:0016491">
    <property type="term" value="F:oxidoreductase activity"/>
    <property type="evidence" value="ECO:0007669"/>
    <property type="project" value="InterPro"/>
</dbReference>
<evidence type="ECO:0000259" key="1">
    <source>
        <dbReference type="Pfam" id="PF01593"/>
    </source>
</evidence>